<dbReference type="EMBL" id="JBHRSD010000044">
    <property type="protein sequence ID" value="MFC3034598.1"/>
    <property type="molecule type" value="Genomic_DNA"/>
</dbReference>
<dbReference type="PROSITE" id="PS51257">
    <property type="entry name" value="PROKAR_LIPOPROTEIN"/>
    <property type="match status" value="1"/>
</dbReference>
<comment type="caution">
    <text evidence="2">The sequence shown here is derived from an EMBL/GenBank/DDBJ whole genome shotgun (WGS) entry which is preliminary data.</text>
</comment>
<proteinExistence type="predicted"/>
<reference evidence="3" key="1">
    <citation type="journal article" date="2019" name="Int. J. Syst. Evol. Microbiol.">
        <title>The Global Catalogue of Microorganisms (GCM) 10K type strain sequencing project: providing services to taxonomists for standard genome sequencing and annotation.</title>
        <authorList>
            <consortium name="The Broad Institute Genomics Platform"/>
            <consortium name="The Broad Institute Genome Sequencing Center for Infectious Disease"/>
            <person name="Wu L."/>
            <person name="Ma J."/>
        </authorList>
    </citation>
    <scope>NUCLEOTIDE SEQUENCE [LARGE SCALE GENOMIC DNA]</scope>
    <source>
        <strain evidence="3">KCTC 42730</strain>
    </source>
</reference>
<dbReference type="Proteomes" id="UP001595453">
    <property type="component" value="Unassembled WGS sequence"/>
</dbReference>
<gene>
    <name evidence="2" type="ORF">ACFOEE_19020</name>
</gene>
<evidence type="ECO:0000313" key="3">
    <source>
        <dbReference type="Proteomes" id="UP001595453"/>
    </source>
</evidence>
<organism evidence="2 3">
    <name type="scientific">Pseudoalteromonas fenneropenaei</name>
    <dbReference type="NCBI Taxonomy" id="1737459"/>
    <lineage>
        <taxon>Bacteria</taxon>
        <taxon>Pseudomonadati</taxon>
        <taxon>Pseudomonadota</taxon>
        <taxon>Gammaproteobacteria</taxon>
        <taxon>Alteromonadales</taxon>
        <taxon>Pseudoalteromonadaceae</taxon>
        <taxon>Pseudoalteromonas</taxon>
    </lineage>
</organism>
<evidence type="ECO:0000313" key="2">
    <source>
        <dbReference type="EMBL" id="MFC3034598.1"/>
    </source>
</evidence>
<protein>
    <submittedName>
        <fullName evidence="2">DUF3472 domain-containing protein</fullName>
    </submittedName>
</protein>
<feature type="domain" description="DUF5077" evidence="1">
    <location>
        <begin position="54"/>
        <end position="172"/>
    </location>
</feature>
<dbReference type="InterPro" id="IPR031712">
    <property type="entry name" value="DUF5077"/>
</dbReference>
<dbReference type="InterPro" id="IPR021862">
    <property type="entry name" value="DUF3472"/>
</dbReference>
<name>A0ABV7CQ19_9GAMM</name>
<sequence>MIHMFRNTLVTSTVALLVACGDGSETNATSTSVSTPVIAEKAPAAVNYTEQVLTSANTWVDGSITQSANLISDSGISNWQSTEDVLTTYVYFNQTGQVNVALSIAKAAGKSTLSLEMANKLTEFDVDANQTQIELGEFTVTQLGYQRITLRGIKKSAQHFPSISAIKLGGEALNTPPFYVRDDVYWGRRGPSVHLSYQLPDASADYQWFYNEVTVPEGYDPIGSYFMANGFAEGYFGIQVNSAQERRVLFSVWSPYQTDDPSTIPEAYRVKLLRKGDAVNTGEFGNEGSGGQSFLRYTWQAGQSYRFLLSVKPSDTLAEHTEYTAYFFAPELNQWQLIASFARPQTATYLSRPHSFLENFIPEAGHLERKAFYTNQWVATTDGRWSALTQATFTYDATARKQSRRDYQGGVEENRFYLRNTGFFSDSTEYHSVFTTQPATNVPDIKFEQLP</sequence>
<dbReference type="Pfam" id="PF11958">
    <property type="entry name" value="DUF3472"/>
    <property type="match status" value="1"/>
</dbReference>
<dbReference type="RefSeq" id="WP_377128192.1">
    <property type="nucleotide sequence ID" value="NZ_JBHRSD010000044.1"/>
</dbReference>
<evidence type="ECO:0000259" key="1">
    <source>
        <dbReference type="Pfam" id="PF16871"/>
    </source>
</evidence>
<dbReference type="Pfam" id="PF16871">
    <property type="entry name" value="DUF5077"/>
    <property type="match status" value="1"/>
</dbReference>
<accession>A0ABV7CQ19</accession>
<keyword evidence="3" id="KW-1185">Reference proteome</keyword>